<evidence type="ECO:0000259" key="5">
    <source>
        <dbReference type="Pfam" id="PF02776"/>
    </source>
</evidence>
<dbReference type="Proteomes" id="UP000193207">
    <property type="component" value="Unassembled WGS sequence"/>
</dbReference>
<dbReference type="SUPFAM" id="SSF52467">
    <property type="entry name" value="DHS-like NAD/FAD-binding domain"/>
    <property type="match status" value="1"/>
</dbReference>
<gene>
    <name evidence="6" type="primary">ilvG</name>
    <name evidence="6" type="ORF">ROH8110_00291</name>
</gene>
<reference evidence="6 7" key="1">
    <citation type="submission" date="2017-03" db="EMBL/GenBank/DDBJ databases">
        <authorList>
            <person name="Afonso C.L."/>
            <person name="Miller P.J."/>
            <person name="Scott M.A."/>
            <person name="Spackman E."/>
            <person name="Goraichik I."/>
            <person name="Dimitrov K.M."/>
            <person name="Suarez D.L."/>
            <person name="Swayne D.E."/>
        </authorList>
    </citation>
    <scope>NUCLEOTIDE SEQUENCE [LARGE SCALE GENOMIC DNA]</scope>
    <source>
        <strain evidence="6 7">CECT 8110</strain>
    </source>
</reference>
<dbReference type="Gene3D" id="3.40.50.1220">
    <property type="entry name" value="TPP-binding domain"/>
    <property type="match status" value="1"/>
</dbReference>
<dbReference type="FunFam" id="3.40.50.970:FF:000007">
    <property type="entry name" value="Acetolactate synthase"/>
    <property type="match status" value="1"/>
</dbReference>
<dbReference type="InterPro" id="IPR029061">
    <property type="entry name" value="THDP-binding"/>
</dbReference>
<dbReference type="GO" id="GO:0005948">
    <property type="term" value="C:acetolactate synthase complex"/>
    <property type="evidence" value="ECO:0007669"/>
    <property type="project" value="TreeGrafter"/>
</dbReference>
<evidence type="ECO:0000259" key="4">
    <source>
        <dbReference type="Pfam" id="PF02775"/>
    </source>
</evidence>
<dbReference type="InterPro" id="IPR011766">
    <property type="entry name" value="TPP_enzyme_TPP-bd"/>
</dbReference>
<dbReference type="RefSeq" id="WP_085816004.1">
    <property type="nucleotide sequence ID" value="NZ_FWFU01000001.1"/>
</dbReference>
<accession>A0A1X6Y942</accession>
<keyword evidence="7" id="KW-1185">Reference proteome</keyword>
<sequence>MTETRGADILVRALAEAGTDTIFALSGNQIMPVFDACIDAGLRIVHTRHEAAAVFMAEAHAQLTGQVGVALVTAGGGIANTGGALFSASESETPVLLLSGDSPVAQDGRGAFQEMDQLGVTSALTRLSLRATRADALADNLARALDAAAGGRPGPVHMALPFDVLNDPVPDDGTATIARPARDVPAADDIAKVAAALTKAKRPLIILGPALNSTRAPGLAARLRAQTGAPVCAMESPRGLKDPALGHFGELIPDSDLIVTIGKRVDFTLGFGAGDMSWICVQADADEAARAALNLKDRLHLAVQACPRAFAEALADHAQDAPARDVWCASVDDLIEERLSGPPEDADGRITSAGLCMAVQAALAARAPAETVAICDGGEFGQWAQAILRPDARVINGPSGAIGGGLPYALGARAARPDAAIVAMMGDGTVGFHLPEFETAMRESLPFVVVIGNDRRWNAEHQIQLRNYGAERLIGCELSGARYDLAAAGLGAHGEYVTRPDDLPAALERAFAAGKPACVNVEIAGLPAPSGH</sequence>
<dbReference type="GO" id="GO:0050660">
    <property type="term" value="F:flavin adenine dinucleotide binding"/>
    <property type="evidence" value="ECO:0007669"/>
    <property type="project" value="TreeGrafter"/>
</dbReference>
<dbReference type="CDD" id="cd02004">
    <property type="entry name" value="TPP_BZL_OCoD_HPCL"/>
    <property type="match status" value="1"/>
</dbReference>
<dbReference type="GO" id="GO:0003984">
    <property type="term" value="F:acetolactate synthase activity"/>
    <property type="evidence" value="ECO:0007669"/>
    <property type="project" value="UniProtKB-EC"/>
</dbReference>
<dbReference type="Pfam" id="PF02775">
    <property type="entry name" value="TPP_enzyme_C"/>
    <property type="match status" value="1"/>
</dbReference>
<comment type="cofactor">
    <cofactor evidence="1">
        <name>thiamine diphosphate</name>
        <dbReference type="ChEBI" id="CHEBI:58937"/>
    </cofactor>
</comment>
<dbReference type="GO" id="GO:0030976">
    <property type="term" value="F:thiamine pyrophosphate binding"/>
    <property type="evidence" value="ECO:0007669"/>
    <property type="project" value="InterPro"/>
</dbReference>
<protein>
    <submittedName>
        <fullName evidence="6">Acetolactate synthase large subunit IlvG</fullName>
        <ecNumber evidence="6">2.2.1.6</ecNumber>
    </submittedName>
</protein>
<dbReference type="Gene3D" id="3.40.50.970">
    <property type="match status" value="2"/>
</dbReference>
<feature type="domain" description="Thiamine pyrophosphate enzyme TPP-binding" evidence="4">
    <location>
        <begin position="376"/>
        <end position="521"/>
    </location>
</feature>
<evidence type="ECO:0000313" key="7">
    <source>
        <dbReference type="Proteomes" id="UP000193207"/>
    </source>
</evidence>
<dbReference type="PANTHER" id="PTHR18968:SF166">
    <property type="entry name" value="2-HYDROXYACYL-COA LYASE 2"/>
    <property type="match status" value="1"/>
</dbReference>
<dbReference type="PANTHER" id="PTHR18968">
    <property type="entry name" value="THIAMINE PYROPHOSPHATE ENZYMES"/>
    <property type="match status" value="1"/>
</dbReference>
<feature type="domain" description="Thiamine pyrophosphate enzyme N-terminal TPP-binding" evidence="5">
    <location>
        <begin position="5"/>
        <end position="119"/>
    </location>
</feature>
<dbReference type="EC" id="2.2.1.6" evidence="6"/>
<evidence type="ECO:0000256" key="1">
    <source>
        <dbReference type="ARBA" id="ARBA00001964"/>
    </source>
</evidence>
<organism evidence="6 7">
    <name type="scientific">Roseovarius halotolerans</name>
    <dbReference type="NCBI Taxonomy" id="505353"/>
    <lineage>
        <taxon>Bacteria</taxon>
        <taxon>Pseudomonadati</taxon>
        <taxon>Pseudomonadota</taxon>
        <taxon>Alphaproteobacteria</taxon>
        <taxon>Rhodobacterales</taxon>
        <taxon>Roseobacteraceae</taxon>
        <taxon>Roseovarius</taxon>
    </lineage>
</organism>
<keyword evidence="3" id="KW-0786">Thiamine pyrophosphate</keyword>
<dbReference type="InterPro" id="IPR029035">
    <property type="entry name" value="DHS-like_NAD/FAD-binding_dom"/>
</dbReference>
<evidence type="ECO:0000313" key="6">
    <source>
        <dbReference type="EMBL" id="SLN14010.1"/>
    </source>
</evidence>
<dbReference type="GO" id="GO:0009097">
    <property type="term" value="P:isoleucine biosynthetic process"/>
    <property type="evidence" value="ECO:0007669"/>
    <property type="project" value="TreeGrafter"/>
</dbReference>
<proteinExistence type="inferred from homology"/>
<dbReference type="GO" id="GO:0009099">
    <property type="term" value="P:L-valine biosynthetic process"/>
    <property type="evidence" value="ECO:0007669"/>
    <property type="project" value="TreeGrafter"/>
</dbReference>
<evidence type="ECO:0000256" key="2">
    <source>
        <dbReference type="ARBA" id="ARBA00007812"/>
    </source>
</evidence>
<dbReference type="AlphaFoldDB" id="A0A1X6Y942"/>
<evidence type="ECO:0000256" key="3">
    <source>
        <dbReference type="ARBA" id="ARBA00023052"/>
    </source>
</evidence>
<dbReference type="SUPFAM" id="SSF52518">
    <property type="entry name" value="Thiamin diphosphate-binding fold (THDP-binding)"/>
    <property type="match status" value="2"/>
</dbReference>
<comment type="similarity">
    <text evidence="2">Belongs to the TPP enzyme family.</text>
</comment>
<name>A0A1X6Y942_9RHOB</name>
<dbReference type="InterPro" id="IPR045229">
    <property type="entry name" value="TPP_enz"/>
</dbReference>
<dbReference type="OrthoDB" id="4494979at2"/>
<dbReference type="InterPro" id="IPR012001">
    <property type="entry name" value="Thiamin_PyroP_enz_TPP-bd_dom"/>
</dbReference>
<dbReference type="CDD" id="cd07035">
    <property type="entry name" value="TPP_PYR_POX_like"/>
    <property type="match status" value="1"/>
</dbReference>
<dbReference type="Pfam" id="PF02776">
    <property type="entry name" value="TPP_enzyme_N"/>
    <property type="match status" value="1"/>
</dbReference>
<keyword evidence="6" id="KW-0808">Transferase</keyword>
<dbReference type="EMBL" id="FWFU01000001">
    <property type="protein sequence ID" value="SLN14010.1"/>
    <property type="molecule type" value="Genomic_DNA"/>
</dbReference>